<feature type="domain" description="CoA-binding" evidence="1">
    <location>
        <begin position="18"/>
        <end position="130"/>
    </location>
</feature>
<organism evidence="2 3">
    <name type="scientific">Kwoniella shivajii</name>
    <dbReference type="NCBI Taxonomy" id="564305"/>
    <lineage>
        <taxon>Eukaryota</taxon>
        <taxon>Fungi</taxon>
        <taxon>Dikarya</taxon>
        <taxon>Basidiomycota</taxon>
        <taxon>Agaricomycotina</taxon>
        <taxon>Tremellomycetes</taxon>
        <taxon>Tremellales</taxon>
        <taxon>Cryptococcaceae</taxon>
        <taxon>Kwoniella</taxon>
    </lineage>
</organism>
<dbReference type="Gene3D" id="3.40.50.720">
    <property type="entry name" value="NAD(P)-binding Rossmann-like Domain"/>
    <property type="match status" value="1"/>
</dbReference>
<keyword evidence="3" id="KW-1185">Reference proteome</keyword>
<dbReference type="GeneID" id="87955836"/>
<sequence>MASRSVPDKMKGFLSAERYAVIGRVMSDRSRWDNRILRWYQTRQFPVVGVRPDKASEEIEGLELITDPTLIPQLPKTSISIIINPLIGLSILKSLFPQPPQPDVEPRAVWFQPGADDASIWQYVKERGIEDKVIGRGACVYRDGDDVLDQIKRDKGRL</sequence>
<protein>
    <recommendedName>
        <fullName evidence="1">CoA-binding domain-containing protein</fullName>
    </recommendedName>
</protein>
<name>A0ABZ1CYB7_9TREE</name>
<evidence type="ECO:0000313" key="2">
    <source>
        <dbReference type="EMBL" id="WRT66742.1"/>
    </source>
</evidence>
<evidence type="ECO:0000259" key="1">
    <source>
        <dbReference type="Pfam" id="PF13380"/>
    </source>
</evidence>
<dbReference type="EMBL" id="CP141884">
    <property type="protein sequence ID" value="WRT66742.1"/>
    <property type="molecule type" value="Genomic_DNA"/>
</dbReference>
<dbReference type="InterPro" id="IPR036291">
    <property type="entry name" value="NAD(P)-bd_dom_sf"/>
</dbReference>
<reference evidence="2 3" key="1">
    <citation type="submission" date="2024-01" db="EMBL/GenBank/DDBJ databases">
        <title>Comparative genomics of Cryptococcus and Kwoniella reveals pathogenesis evolution and contrasting modes of karyotype evolution via chromosome fusion or intercentromeric recombination.</title>
        <authorList>
            <person name="Coelho M.A."/>
            <person name="David-Palma M."/>
            <person name="Shea T."/>
            <person name="Bowers K."/>
            <person name="McGinley-Smith S."/>
            <person name="Mohammad A.W."/>
            <person name="Gnirke A."/>
            <person name="Yurkov A.M."/>
            <person name="Nowrousian M."/>
            <person name="Sun S."/>
            <person name="Cuomo C.A."/>
            <person name="Heitman J."/>
        </authorList>
    </citation>
    <scope>NUCLEOTIDE SEQUENCE [LARGE SCALE GENOMIC DNA]</scope>
    <source>
        <strain evidence="2">CBS 11374</strain>
    </source>
</reference>
<gene>
    <name evidence="2" type="ORF">IL334_003705</name>
</gene>
<accession>A0ABZ1CYB7</accession>
<dbReference type="PANTHER" id="PTHR33303:SF2">
    <property type="entry name" value="COA-BINDING DOMAIN-CONTAINING PROTEIN"/>
    <property type="match status" value="1"/>
</dbReference>
<dbReference type="PANTHER" id="PTHR33303">
    <property type="entry name" value="CYTOPLASMIC PROTEIN-RELATED"/>
    <property type="match status" value="1"/>
</dbReference>
<dbReference type="Proteomes" id="UP001329825">
    <property type="component" value="Chromosome 4"/>
</dbReference>
<dbReference type="RefSeq" id="XP_062791482.1">
    <property type="nucleotide sequence ID" value="XM_062935431.1"/>
</dbReference>
<dbReference type="Pfam" id="PF13380">
    <property type="entry name" value="CoA_binding_2"/>
    <property type="match status" value="1"/>
</dbReference>
<proteinExistence type="predicted"/>
<dbReference type="InterPro" id="IPR003781">
    <property type="entry name" value="CoA-bd"/>
</dbReference>
<evidence type="ECO:0000313" key="3">
    <source>
        <dbReference type="Proteomes" id="UP001329825"/>
    </source>
</evidence>
<dbReference type="SUPFAM" id="SSF51735">
    <property type="entry name" value="NAD(P)-binding Rossmann-fold domains"/>
    <property type="match status" value="1"/>
</dbReference>